<protein>
    <submittedName>
        <fullName evidence="2">NAD(P)-binding protein</fullName>
    </submittedName>
</protein>
<name>A0AAE4Z942_9BACT</name>
<dbReference type="PANTHER" id="PTHR42923">
    <property type="entry name" value="PROTOPORPHYRINOGEN OXIDASE"/>
    <property type="match status" value="1"/>
</dbReference>
<comment type="caution">
    <text evidence="2">The sequence shown here is derived from an EMBL/GenBank/DDBJ whole genome shotgun (WGS) entry which is preliminary data.</text>
</comment>
<dbReference type="Gene3D" id="3.50.50.60">
    <property type="entry name" value="FAD/NAD(P)-binding domain"/>
    <property type="match status" value="1"/>
</dbReference>
<dbReference type="GO" id="GO:0016491">
    <property type="term" value="F:oxidoreductase activity"/>
    <property type="evidence" value="ECO:0007669"/>
    <property type="project" value="InterPro"/>
</dbReference>
<dbReference type="Gene3D" id="3.90.660.20">
    <property type="entry name" value="Protoporphyrinogen oxidase, mitochondrial, domain 2"/>
    <property type="match status" value="1"/>
</dbReference>
<dbReference type="AlphaFoldDB" id="A0AAE4Z942"/>
<proteinExistence type="predicted"/>
<accession>A0AAE4Z942</accession>
<evidence type="ECO:0000313" key="3">
    <source>
        <dbReference type="Proteomes" id="UP000702544"/>
    </source>
</evidence>
<dbReference type="Proteomes" id="UP000702544">
    <property type="component" value="Unassembled WGS sequence"/>
</dbReference>
<dbReference type="SUPFAM" id="SSF51905">
    <property type="entry name" value="FAD/NAD(P)-binding domain"/>
    <property type="match status" value="1"/>
</dbReference>
<evidence type="ECO:0000259" key="1">
    <source>
        <dbReference type="Pfam" id="PF01593"/>
    </source>
</evidence>
<dbReference type="EMBL" id="JAACAK010000041">
    <property type="protein sequence ID" value="NIR74436.1"/>
    <property type="molecule type" value="Genomic_DNA"/>
</dbReference>
<reference evidence="2 3" key="1">
    <citation type="submission" date="2020-01" db="EMBL/GenBank/DDBJ databases">
        <title>Genomes assembled from Gulf of Kutch pelagic sediment metagenomes.</title>
        <authorList>
            <person name="Chandrashekar M."/>
            <person name="Mahajan M.S."/>
            <person name="Dave K.J."/>
            <person name="Vatsa P."/>
            <person name="Nathani N.M."/>
        </authorList>
    </citation>
    <scope>NUCLEOTIDE SEQUENCE [LARGE SCALE GENOMIC DNA]</scope>
    <source>
        <strain evidence="2">KS3-K002</strain>
    </source>
</reference>
<feature type="domain" description="Amine oxidase" evidence="1">
    <location>
        <begin position="10"/>
        <end position="272"/>
    </location>
</feature>
<sequence length="418" mass="47192">MRIAVIGTGISGLGAAWLLRRRHEVHVFEARDRLGGHAYTVEVSEGGRRLGLDTGFLVFNEDNYPNLTRLFEHLGVESRETDMSFAVRCERCDLEYSGLSAYSLFAQLRNLWRPSHYRMLADVARFGTVGQHALATRAVQGRTLGQFLSATAFGQAFARHYLIPMAAALWSTGTGRVEEFPVESLLRFFDTHGLLRVRDRLKWRTVVGGSRRYVDAITRDFAGRIHRGTAVRGVARTGGGVRLYFDGDNLESFDRVVIATHADQALALLRDPSREEVDLLSPWRYSRNDTWLHSDRTHLPRRRAAWGSWNYMLPDCRRPGSSVSVSYYLNGLQGLNSDRDYVVTLNPSRSPAAETVIRRMTYRHPIFTAESVATQDELPTLNGSRDTFFCGAYFRYGFHEDGLRSAVQVAEAFGISMP</sequence>
<organism evidence="2 3">
    <name type="scientific">Candidatus Kutchimonas denitrificans</name>
    <dbReference type="NCBI Taxonomy" id="3056748"/>
    <lineage>
        <taxon>Bacteria</taxon>
        <taxon>Pseudomonadati</taxon>
        <taxon>Gemmatimonadota</taxon>
        <taxon>Gemmatimonadia</taxon>
        <taxon>Candidatus Palauibacterales</taxon>
        <taxon>Candidatus Palauibacteraceae</taxon>
        <taxon>Candidatus Kutchimonas</taxon>
    </lineage>
</organism>
<gene>
    <name evidence="2" type="ORF">GWO12_04910</name>
</gene>
<dbReference type="InterPro" id="IPR002937">
    <property type="entry name" value="Amino_oxidase"/>
</dbReference>
<dbReference type="PANTHER" id="PTHR42923:SF17">
    <property type="entry name" value="AMINE OXIDASE DOMAIN-CONTAINING PROTEIN"/>
    <property type="match status" value="1"/>
</dbReference>
<dbReference type="Pfam" id="PF01593">
    <property type="entry name" value="Amino_oxidase"/>
    <property type="match status" value="1"/>
</dbReference>
<dbReference type="InterPro" id="IPR036188">
    <property type="entry name" value="FAD/NAD-bd_sf"/>
</dbReference>
<dbReference type="InterPro" id="IPR050464">
    <property type="entry name" value="Zeta_carotene_desat/Oxidored"/>
</dbReference>
<dbReference type="Gene3D" id="1.10.3110.10">
    <property type="entry name" value="protoporphyrinogen ix oxidase, domain 3"/>
    <property type="match status" value="1"/>
</dbReference>
<evidence type="ECO:0000313" key="2">
    <source>
        <dbReference type="EMBL" id="NIR74436.1"/>
    </source>
</evidence>